<proteinExistence type="predicted"/>
<dbReference type="VEuPathDB" id="ToxoDB:CSUI_000257"/>
<sequence length="117" mass="12741">MTTDRPASERGPTHTEAGGVNMTGGGANESDVFTEKTVTAETKGPGRTRGVSGRVRERTRNELRRKEEKTDIQKEEEMTTVTVQESGETTAERGKRQDGDMEDDTAAGSSRYMDGAK</sequence>
<comment type="caution">
    <text evidence="2">The sequence shown here is derived from an EMBL/GenBank/DDBJ whole genome shotgun (WGS) entry which is preliminary data.</text>
</comment>
<name>A0A2C6KPG9_9APIC</name>
<feature type="compositionally biased region" description="Basic and acidic residues" evidence="1">
    <location>
        <begin position="1"/>
        <end position="13"/>
    </location>
</feature>
<dbReference type="AlphaFoldDB" id="A0A2C6KPG9"/>
<evidence type="ECO:0000313" key="2">
    <source>
        <dbReference type="EMBL" id="PHJ25881.1"/>
    </source>
</evidence>
<feature type="compositionally biased region" description="Basic and acidic residues" evidence="1">
    <location>
        <begin position="54"/>
        <end position="77"/>
    </location>
</feature>
<organism evidence="2 3">
    <name type="scientific">Cystoisospora suis</name>
    <dbReference type="NCBI Taxonomy" id="483139"/>
    <lineage>
        <taxon>Eukaryota</taxon>
        <taxon>Sar</taxon>
        <taxon>Alveolata</taxon>
        <taxon>Apicomplexa</taxon>
        <taxon>Conoidasida</taxon>
        <taxon>Coccidia</taxon>
        <taxon>Eucoccidiorida</taxon>
        <taxon>Eimeriorina</taxon>
        <taxon>Sarcocystidae</taxon>
        <taxon>Cystoisospora</taxon>
    </lineage>
</organism>
<feature type="compositionally biased region" description="Polar residues" evidence="1">
    <location>
        <begin position="79"/>
        <end position="89"/>
    </location>
</feature>
<accession>A0A2C6KPG9</accession>
<dbReference type="Proteomes" id="UP000221165">
    <property type="component" value="Unassembled WGS sequence"/>
</dbReference>
<feature type="compositionally biased region" description="Basic and acidic residues" evidence="1">
    <location>
        <begin position="90"/>
        <end position="99"/>
    </location>
</feature>
<evidence type="ECO:0000256" key="1">
    <source>
        <dbReference type="SAM" id="MobiDB-lite"/>
    </source>
</evidence>
<protein>
    <submittedName>
        <fullName evidence="2">Uncharacterized protein</fullName>
    </submittedName>
</protein>
<keyword evidence="3" id="KW-1185">Reference proteome</keyword>
<dbReference type="EMBL" id="MIGC01000112">
    <property type="protein sequence ID" value="PHJ25881.1"/>
    <property type="molecule type" value="Genomic_DNA"/>
</dbReference>
<gene>
    <name evidence="2" type="ORF">CSUI_000257</name>
</gene>
<evidence type="ECO:0000313" key="3">
    <source>
        <dbReference type="Proteomes" id="UP000221165"/>
    </source>
</evidence>
<dbReference type="RefSeq" id="XP_067927527.1">
    <property type="nucleotide sequence ID" value="XM_068060491.1"/>
</dbReference>
<dbReference type="GeneID" id="94423702"/>
<feature type="region of interest" description="Disordered" evidence="1">
    <location>
        <begin position="1"/>
        <end position="117"/>
    </location>
</feature>
<reference evidence="2 3" key="1">
    <citation type="journal article" date="2017" name="Int. J. Parasitol.">
        <title>The genome of the protozoan parasite Cystoisospora suis and a reverse vaccinology approach to identify vaccine candidates.</title>
        <authorList>
            <person name="Palmieri N."/>
            <person name="Shrestha A."/>
            <person name="Ruttkowski B."/>
            <person name="Beck T."/>
            <person name="Vogl C."/>
            <person name="Tomley F."/>
            <person name="Blake D.P."/>
            <person name="Joachim A."/>
        </authorList>
    </citation>
    <scope>NUCLEOTIDE SEQUENCE [LARGE SCALE GENOMIC DNA]</scope>
    <source>
        <strain evidence="2 3">Wien I</strain>
    </source>
</reference>